<feature type="compositionally biased region" description="Acidic residues" evidence="4">
    <location>
        <begin position="2253"/>
        <end position="2262"/>
    </location>
</feature>
<dbReference type="OMA" id="FFTNIGW"/>
<evidence type="ECO:0000259" key="7">
    <source>
        <dbReference type="SMART" id="SM01063"/>
    </source>
</evidence>
<keyword evidence="5" id="KW-0472">Membrane</keyword>
<dbReference type="InterPro" id="IPR013783">
    <property type="entry name" value="Ig-like_fold"/>
</dbReference>
<dbReference type="Gene3D" id="2.10.25.10">
    <property type="entry name" value="Laminin"/>
    <property type="match status" value="1"/>
</dbReference>
<dbReference type="Gene3D" id="2.60.40.10">
    <property type="entry name" value="Immunoglobulins"/>
    <property type="match status" value="10"/>
</dbReference>
<evidence type="ECO:0000259" key="6">
    <source>
        <dbReference type="SMART" id="SM00429"/>
    </source>
</evidence>
<feature type="region of interest" description="Disordered" evidence="4">
    <location>
        <begin position="2112"/>
        <end position="2143"/>
    </location>
</feature>
<dbReference type="Pfam" id="PF17210">
    <property type="entry name" value="SdrD_B"/>
    <property type="match status" value="1"/>
</dbReference>
<dbReference type="InterPro" id="IPR033764">
    <property type="entry name" value="Sdr_B"/>
</dbReference>
<dbReference type="SMART" id="SM01063">
    <property type="entry name" value="CBM49"/>
    <property type="match status" value="1"/>
</dbReference>
<dbReference type="SMART" id="SM00429">
    <property type="entry name" value="IPT"/>
    <property type="match status" value="5"/>
</dbReference>
<feature type="compositionally biased region" description="Polar residues" evidence="4">
    <location>
        <begin position="3814"/>
        <end position="3829"/>
    </location>
</feature>
<evidence type="ECO:0000256" key="3">
    <source>
        <dbReference type="ARBA" id="ARBA00022729"/>
    </source>
</evidence>
<feature type="domain" description="IPT/TIG" evidence="6">
    <location>
        <begin position="1588"/>
        <end position="1671"/>
    </location>
</feature>
<dbReference type="InterPro" id="IPR019028">
    <property type="entry name" value="CBM_49"/>
</dbReference>
<dbReference type="SUPFAM" id="SSF81296">
    <property type="entry name" value="E set domains"/>
    <property type="match status" value="8"/>
</dbReference>
<name>D3BRE2_HETP5</name>
<feature type="region of interest" description="Disordered" evidence="4">
    <location>
        <begin position="2726"/>
        <end position="2774"/>
    </location>
</feature>
<dbReference type="InterPro" id="IPR057709">
    <property type="entry name" value="DUF7949"/>
</dbReference>
<feature type="compositionally biased region" description="Acidic residues" evidence="4">
    <location>
        <begin position="2114"/>
        <end position="2127"/>
    </location>
</feature>
<feature type="domain" description="IPT/TIG" evidence="6">
    <location>
        <begin position="1856"/>
        <end position="1939"/>
    </location>
</feature>
<dbReference type="PANTHER" id="PTHR23361:SF19">
    <property type="entry name" value="IPT_TIG DOMAIN-CONTAINING PROTEIN-RELATED"/>
    <property type="match status" value="1"/>
</dbReference>
<feature type="region of interest" description="Disordered" evidence="4">
    <location>
        <begin position="3806"/>
        <end position="3830"/>
    </location>
</feature>
<sequence>MSDYASILTKNVKITNPSCLSPDNNNVQWWYIKKLPLTNAYLYMDEHNVIFLSDITLDESSLGRTLESIKNNEVLMFNDKPWQFGDKNGNQETPLNGQWQPDQYGTSKGFVALTSSGNGIHLKHTMPGFPAILPTNNEVAMPSSYPGKWFPQDYHLADEQSINLNIGHSFLCHTLIGLSDLEMTAFFNTLVPLVPKIYFNTFSERNLRFLNNIFDGSIVDSSAKQYISPTIEIHSGLQSSAWQSFFGYTTVPRDAVATASFSSLVENRLPIDFSNQYNIPLESRHWISDVEAPGFAFDKLRICLGDYHPTLSSSPATFVCVVTSSAANTFLINTAYKLRSSICSSLDCETKLQSDFNGKGQVRFQVNTVSTNIGSLLSRTPFDSSLPDTELTVVPASDPSCQGDCGIFEYQTDEFASVDIVKYFTPEIRLYLKDNKRGISIQYYSEDSEYIVYSTNLKYQDNLFSPETVSTYDTNVLMFYRTLQMLVDLYPIVNTDSTSTPPPPQITVKINNQHTAIINDNNNYGIQIDNLCIDDLFLSYSYHYITSLNNNYKLDSLNINDRIQQKESDEYAEQLATSKALIYSFALKFKQDIFPYLRSDIKQIIHCDSPVSLEIYQKNGVVQPVARSSGLIASFLWDIIDNQADQDEIFYQDSFTSGLDSLSFPLIKEIIKENVPSDIFTIIDILKSKIQSSVIDTTMIFDNLDRVMNLNYIYKCNFCLDSPTNPPTDPIYEILGRFQVCESNFQTLSLSKLYETVGKWVQFDENQLSSNVIWMAIYESPLITYLRSSQYLKYQIGIRDRYYCNIPMHQGYPFSSITPLGLDIITELIGVLTQTEKVITYGDRLSTYFIPLENEPEEGFGIVMFDGKICSFTHSTKVEFESGELLQSCPVDPFIFSVGPLTGDTKDETTLIIKGRNLQYLLVKFGDIYLEDCDYTKEDDLHQKQCTIPSGLGTKLISITTPKEPSLRLPNTFQFQYNAPTISSPRPSEQFNTVGSEVTLYGSNLFSKTSTVNDIKLKIGGVSIALISGGIQDSKEYITFKTRGSGLNKNISIEVGGQIYEQLDFIDHKAPKIDSISKVMWKTNGEEDIIITGSQFGDESLTIDEAPISSLTCNSLIRDSDNKITCKSVIGGGKNLKFSIHVDSQQSNFLPFDYIAPTILQVIQEPFVNTSYGGNFWVVGLNLATMTEFVPSVNMSNDHYQLYECIVDEESVCFPNKLYSNEDGQAIEVPTQQTPDKDFDPYIEIDKEFRSMEFDCIKCRLPAGVGNDNIVILEVLQQLSGNSTDSLVFPRPLISKVTNNTSGTDGSVTLSIFGTNFSPKEQKFVYDEESEDYYEVPLIEYERGFDRSNISIGHYHLKNITWVKSSLVHTEIYAGVGANLTISLFLGNQSMLNIEPNQILFNFSYERPNISEIVGNLNTSANNEITINGFNFIPKNQTFLKQSDFDTSYLTIGENNCTTPTWTNSTSFTCTLHPGIGANLTLTVFIGNQSNIDGVKNFSYSEPHIKSVDSSDTKGGSVITIHGVNFVPKDVDPKDSKVLIDDVECKNINWIDQDRIECTPPPGIGKNISLEVGIANQNTTENIFKYNEPSIEEIPNVLTQGELITIKGTNFVPKDVDPKGSNVTINDELCDDITFIDETQISCKFLKGIGKDQPLSISIDSQSVKAKFNYKIPEITEIPNSDTSGSMITIKGENFVPKDVQDGGPTSSYVEVNGKKCTDYDWINHNQLSCKIPIGIGKNVPFKLYIGKQTHSNNQHIDYNPPSLPSDSDYSGPTNGDLTLMITGSNFVPSDLASSTPTNDQNNYVKIGGKSCQSLTWKDSDSLKCKIPIGTGVKKSIEIKVGGQLNQQNTYFSYDKPNIREITPEKGRMARNTIVTIKGTNFGNVQDKVSIDGKDCNVFTWNHEQIVCVAPQSSSEGEKTVSVTVDSQQSNQNIKYTYYDKPKIERIEPKEGSIDGDEQLTIYGSNLIEDGSTLKVYFKKQECPVDSSTKDQIVFINKKGAGQNIEIYIKLVNSKLSDQISNTNTEFSFTGPTISKIYPESGDKNTKQPIEITGTNLGLVGDEPSVMIGSKECSNVKVISSSKVTCIVPTSSTAKLEPVKLTFYSKEATSSYEYTEEESSSESESESESSSSDSVSDSTEEPEPEEIMTQMFYIIGVPPIVWPVPPGPPPIIPVPVMVVNVLKGSTAYEIFRKTMILKTPDNFEFPFSDFDSIKIDWGKITSSSLTKSKFKIKIRFKISFKLKSGKSWSCESDSSDEDDNDSDGWTRPTVEGGPPQGKFPQWLLPVGSDPNQIPTELPNPPALLLKSKIKGRLFEDKNQNMKFDGDDTPINKNQTFMIGIVNDDGDYTNGKVNSDGTYEVETDKQLGLYTLVVTSIPIFSNANYFLPQTRFHIPFTFEGYEQNIPVFTKSPLGCLGTVETYSKKITLQYGEYNLLDFGVYMFETSTPKFPDYCQVNLFANNIAIKYKTTSDLTLFLDTNLDGSPDSSISSVDYDVVSTVDGKQLIRSYSYKDKKSFDLPSSSYIRFKESTGMTPIINNYYVKVEDPNKISTISSKLGFINIVPSKTISFIGSNSQILSLTFGKFTKQFFTNIEWTDTTLSFTPKTNQTVIFSKDDEDTNGRIASPNGNQYVLNKITFGNVEIVNQYLFSNVIPSTGDKIVISNDYPYKTASYFIDSVQIKCDILDSLHYKCDIPASTGGVNTKQITSKWNDMNLYNIHTLTYSQSQTTTTSSTTSSTGTSSTTGGVTTGEITTSSSATGGITTTGEITTTSTTSTTGGGSFSSYIYGYIHDDRNYNNQYDQGEPFLTNFKIQVIGNNNFDYRTTSNESGIFEFRVVEPGTYKITIDSDDIDETPYFIPIQTVYVRVSNQLTIVSNITVFSKSNYECFGTISNAERETLSIQYGSFNLSNFKYNYNSDYQTYSFPPICNVILEDSIITVKYKSMLNLSVFYDENFNGLNDDNATYPVNISVLVQSNLKDKQFERSFIIDKAPYFIVTDIPGDSFINMTQRTDSWNTTIGFNTKNYSIPDATLFSTIDDSLILFTSNPNNTISLFNDRNISNNTLTIPFGKYNSTFFDNLSWNTSNLTLTTMPDQIVVITLNNGSSIVIENNQTANFINFNITTIELIYLDLFKELPLIPLVGGSIKLFNVYWNYSIQPELSIEGFKMNCLISSIDSSFVDCSVPPYLIGDLKKAIKVTWNGMDLYQNGFITYETPLTTTSTTSTSTTGIPTTTGGSDTTTTGGSGSTTTTSTTGDSTTAGGTTAGSTTGGTTQTTLLVGYLFNDTNFDGIFDSSEKPMRNIKVEIIGPVNSSTTTSSTGQFSFINLIPGSYEIKVDFNESSKFYNPIGNYTMQVTNQFMIQRNIALFWKSPLGCVGSATTSDWTYLVQYGSHNLTIFKLNTTNINSTAFVLPDYCVGTVVNNETIEIKYKTSINLTLYYDININGTLDESDLKVNNTVNSTIMITSIVNNQTIIRNMTSLMIPSTLLIDLPSNSTFTIISDPQSKTSAILNNHQISLSNFTTLHTINQSFAFYNEYQNNTLTLGNNETISTFTIPYGKYNVSYLATLGFNSSSIKFRTNVNQSVLLNYETETLNISNSTIQVFNTSGLDSIELYDPNLFNISFIPSHGSSINLTNRYWNLNQANISIEGVNIDCHKLNDTDQFVSCSIPRYIVGNWTRSVSISMNNHTLYPNYTITYQNNCENCTLEQKLLSQWTVDNVNYYQYEANITNYGSHDLSFMEISIGNDETISNMWGTTKLQQYLYSLNIEGVFKSNTSDNLVYITNSSKPLDLFIVYCTEFISTPSTTSTTTPITPEQSSNNVRTSSFRSMSNNNNDNNNCNFEISQTIMSNWTTGDQHYTLYYMVHCTKEVNEYKHIIIPYFGCIQYDSSVLHSDFVLDNTTSSSNVLSISAKTLSYSDLNQQVFLVTVIADYGVFNVNLKIQDTSYQFGSSECLTKDKSSFNFLYHTDPVIDRSDVTAYFYSKVSNIQLAPDTLVCTTNALEFTCNSAFMDEPNQNTIQTKLILNTPYTHLTPTVELNYTIYNGNVLASFELPNPFLKKYNPMGFINFLMYPPKSYKYIQNPITFESYDSSVFLDVTSDTNGYIGFNSTYYSGIKPMALRQMNNATTYYWSCFSTTGSAFSFYNAEQSSPSFSQINSLSIQNYMGNIINGVTLSCYTDTVNGLFIYNLNLNATIVDDFKLDFQIDNCPQITLSYPSYDNIAQEYLYSFSFSSIKNITSSQSNDVTIYYGSTDTLSLFSIININQATVAPTGAIQFNNVSISLIENEFYNIKVNFTSQLPISKFEIYDTPVAYPAGTLFPILKMTTANLVSGNLFSGILETNFNGLYFDNLNTKSLTLTDRSGFSTRVISYYNSDLKSIDSLMLTDRSFDVLDITYFKFANNSVNLTNGNVETTLYFNVSNPLKYVIPIFWSSSIENAQPYFGTYSEELGLYFINFVIESCELTGEYSYVLSNGKKNFRSAQIKSKIGNNATLLISESIGDILDPFLVEVSLFPSNDLTLGSGSVKIGWNFTIQDSPNGFGFGTINVISNLNRNVTIIKFDENNRVSGNSSYGIYQVDFLVSESSKSQNYTFINMVLYDSKMTRTKIPRYDPKTTIMGTPSEANLFINVNTPTVTNETPELKNIIVSPPSINVGSLNRKIEFNFEISYTLINLSTSPIIILNNPEENDINIETTLIGYTSTTNKYYGSYDLPFGYGIGSLFTFSITRIVNNQLNYNSYSAIDLMNKGLPYSINRTFTNDQPILESTTPVNSNTKNFIVFGRSLGIDSNAVVGFIDAGGQGFQPIQITFISSTLISFPNIFTNINSFNIYITVNSVKSNTLLINIINIKPTIQIFPTLPPILSPTPTSTNKPNSCPGTPTCSGRGVCKSNQCECTPPYYGPSCASELVVIPPPAKQPEPLTNNNITVDNKFIISTIQISTIKEIDSTGAEVNRFVPSTWIINDQSNSSHVKYDYSSILENRFTTINITIEFFKDATNFTFGDQLFRLSPSSIKFTISLTSYNFQDKLNYLQIEMDMSMNSNEDSCAFQQVDPNDNVQWITLNINDRSLYARFIPYALIDTRIQSISHKVVSQNDNSTSSTSKIGIVIPNFDYKVVIDPDFQYLVDVDKQDYKDKCQSDKSNSVTKKIIIGVVVGVVGFAILLTLIIFIIKKQGSYYNMKLKIIKLTKLNK</sequence>
<feature type="compositionally biased region" description="Low complexity" evidence="4">
    <location>
        <begin position="2128"/>
        <end position="2137"/>
    </location>
</feature>
<feature type="transmembrane region" description="Helical" evidence="5">
    <location>
        <begin position="5144"/>
        <end position="5166"/>
    </location>
</feature>
<feature type="region of interest" description="Disordered" evidence="4">
    <location>
        <begin position="3217"/>
        <end position="3267"/>
    </location>
</feature>
<feature type="domain" description="IPT/TIG" evidence="6">
    <location>
        <begin position="2031"/>
        <end position="2115"/>
    </location>
</feature>
<dbReference type="Pfam" id="PF01833">
    <property type="entry name" value="TIG"/>
    <property type="match status" value="8"/>
</dbReference>
<evidence type="ECO:0000256" key="4">
    <source>
        <dbReference type="SAM" id="MobiDB-lite"/>
    </source>
</evidence>
<dbReference type="PANTHER" id="PTHR23361">
    <property type="entry name" value="MUCIN"/>
    <property type="match status" value="1"/>
</dbReference>
<dbReference type="SUPFAM" id="SSF49478">
    <property type="entry name" value="Cna protein B-type domain"/>
    <property type="match status" value="1"/>
</dbReference>
<dbReference type="GeneID" id="31366020"/>
<dbReference type="Pfam" id="PF25820">
    <property type="entry name" value="DUF7949"/>
    <property type="match status" value="1"/>
</dbReference>
<evidence type="ECO:0000313" key="8">
    <source>
        <dbReference type="EMBL" id="EFA75974.1"/>
    </source>
</evidence>
<protein>
    <recommendedName>
        <fullName evidence="10">IPT/TIG domain-containing protein</fullName>
    </recommendedName>
</protein>
<feature type="region of interest" description="Disordered" evidence="4">
    <location>
        <begin position="2246"/>
        <end position="2285"/>
    </location>
</feature>
<evidence type="ECO:0000256" key="1">
    <source>
        <dbReference type="ARBA" id="ARBA00004613"/>
    </source>
</evidence>
<proteinExistence type="predicted"/>
<dbReference type="GO" id="GO:0030246">
    <property type="term" value="F:carbohydrate binding"/>
    <property type="evidence" value="ECO:0007669"/>
    <property type="project" value="InterPro"/>
</dbReference>
<keyword evidence="5" id="KW-1133">Transmembrane helix</keyword>
<dbReference type="InParanoid" id="D3BRE2"/>
<evidence type="ECO:0000256" key="5">
    <source>
        <dbReference type="SAM" id="Phobius"/>
    </source>
</evidence>
<comment type="caution">
    <text evidence="8">The sequence shown here is derived from an EMBL/GenBank/DDBJ whole genome shotgun (WGS) entry which is preliminary data.</text>
</comment>
<dbReference type="InterPro" id="IPR002909">
    <property type="entry name" value="IPT_dom"/>
</dbReference>
<dbReference type="EMBL" id="ADBJ01000050">
    <property type="protein sequence ID" value="EFA75974.1"/>
    <property type="molecule type" value="Genomic_DNA"/>
</dbReference>
<evidence type="ECO:0000256" key="2">
    <source>
        <dbReference type="ARBA" id="ARBA00022525"/>
    </source>
</evidence>
<gene>
    <name evidence="8" type="ORF">PPL_10551</name>
</gene>
<organism evidence="8 9">
    <name type="scientific">Heterostelium pallidum (strain ATCC 26659 / Pp 5 / PN500)</name>
    <name type="common">Cellular slime mold</name>
    <name type="synonym">Polysphondylium pallidum</name>
    <dbReference type="NCBI Taxonomy" id="670386"/>
    <lineage>
        <taxon>Eukaryota</taxon>
        <taxon>Amoebozoa</taxon>
        <taxon>Evosea</taxon>
        <taxon>Eumycetozoa</taxon>
        <taxon>Dictyostelia</taxon>
        <taxon>Acytosteliales</taxon>
        <taxon>Acytosteliaceae</taxon>
        <taxon>Heterostelium</taxon>
    </lineage>
</organism>
<dbReference type="Pfam" id="PF09478">
    <property type="entry name" value="CBM49"/>
    <property type="match status" value="1"/>
</dbReference>
<feature type="domain" description="IPT/TIG" evidence="6">
    <location>
        <begin position="1941"/>
        <end position="2030"/>
    </location>
</feature>
<keyword evidence="5" id="KW-0812">Transmembrane</keyword>
<dbReference type="CDD" id="cd00603">
    <property type="entry name" value="IPT_PCSR"/>
    <property type="match status" value="5"/>
</dbReference>
<comment type="subcellular location">
    <subcellularLocation>
        <location evidence="1">Secreted</location>
    </subcellularLocation>
</comment>
<dbReference type="GO" id="GO:0005576">
    <property type="term" value="C:extracellular region"/>
    <property type="evidence" value="ECO:0007669"/>
    <property type="project" value="UniProtKB-SubCell"/>
</dbReference>
<dbReference type="RefSeq" id="XP_020428108.1">
    <property type="nucleotide sequence ID" value="XM_020581321.1"/>
</dbReference>
<reference evidence="8 9" key="1">
    <citation type="journal article" date="2011" name="Genome Res.">
        <title>Phylogeny-wide analysis of social amoeba genomes highlights ancient origins for complex intercellular communication.</title>
        <authorList>
            <person name="Heidel A.J."/>
            <person name="Lawal H.M."/>
            <person name="Felder M."/>
            <person name="Schilde C."/>
            <person name="Helps N.R."/>
            <person name="Tunggal B."/>
            <person name="Rivero F."/>
            <person name="John U."/>
            <person name="Schleicher M."/>
            <person name="Eichinger L."/>
            <person name="Platzer M."/>
            <person name="Noegel A.A."/>
            <person name="Schaap P."/>
            <person name="Gloeckner G."/>
        </authorList>
    </citation>
    <scope>NUCLEOTIDE SEQUENCE [LARGE SCALE GENOMIC DNA]</scope>
    <source>
        <strain evidence="9">ATCC 26659 / Pp 5 / PN500</strain>
    </source>
</reference>
<evidence type="ECO:0008006" key="10">
    <source>
        <dbReference type="Google" id="ProtNLM"/>
    </source>
</evidence>
<dbReference type="Proteomes" id="UP000001396">
    <property type="component" value="Unassembled WGS sequence"/>
</dbReference>
<dbReference type="InterPro" id="IPR014756">
    <property type="entry name" value="Ig_E-set"/>
</dbReference>
<dbReference type="SUPFAM" id="SSF117074">
    <property type="entry name" value="Hypothetical protein PA1324"/>
    <property type="match status" value="1"/>
</dbReference>
<keyword evidence="2" id="KW-0964">Secreted</keyword>
<evidence type="ECO:0000313" key="9">
    <source>
        <dbReference type="Proteomes" id="UP000001396"/>
    </source>
</evidence>
<keyword evidence="9" id="KW-1185">Reference proteome</keyword>
<feature type="domain" description="IPT/TIG" evidence="6">
    <location>
        <begin position="1502"/>
        <end position="1587"/>
    </location>
</feature>
<keyword evidence="3" id="KW-0732">Signal</keyword>
<feature type="domain" description="Carbohydrate binding" evidence="7">
    <location>
        <begin position="3703"/>
        <end position="3785"/>
    </location>
</feature>
<accession>D3BRE2</accession>